<dbReference type="SMART" id="SM00338">
    <property type="entry name" value="BRLZ"/>
    <property type="match status" value="1"/>
</dbReference>
<gene>
    <name evidence="9" type="primary">CPRF3</name>
    <name evidence="9" type="ORF">CK203_010711</name>
</gene>
<dbReference type="EMBL" id="QGNW01000028">
    <property type="protein sequence ID" value="RVX12305.1"/>
    <property type="molecule type" value="Genomic_DNA"/>
</dbReference>
<evidence type="ECO:0000313" key="9">
    <source>
        <dbReference type="EMBL" id="RVX12305.1"/>
    </source>
</evidence>
<evidence type="ECO:0000256" key="6">
    <source>
        <dbReference type="ARBA" id="ARBA00023242"/>
    </source>
</evidence>
<keyword evidence="5" id="KW-0804">Transcription</keyword>
<evidence type="ECO:0000256" key="7">
    <source>
        <dbReference type="SAM" id="MobiDB-lite"/>
    </source>
</evidence>
<feature type="domain" description="BZIP" evidence="8">
    <location>
        <begin position="161"/>
        <end position="176"/>
    </location>
</feature>
<evidence type="ECO:0000256" key="5">
    <source>
        <dbReference type="ARBA" id="ARBA00023163"/>
    </source>
</evidence>
<evidence type="ECO:0000256" key="3">
    <source>
        <dbReference type="ARBA" id="ARBA00023015"/>
    </source>
</evidence>
<evidence type="ECO:0000256" key="1">
    <source>
        <dbReference type="ARBA" id="ARBA00004123"/>
    </source>
</evidence>
<sequence length="284" mass="32015">MKTVEVNTPAKSGKTMEIEDDYVPKSSEPSVTIQVYRHAGATRSPIFPSPVTSSPALHPYFWGNQHCFVPIEGNAIWYPASYHTAPNAYPSIAGEFSPTRKRTSVQMIEAGVGVNNSGTAQKVSPNASNVTLPEASATMVRPQEVKQENCIQHEDELRKERKKQANRESAKRSRLRKQVCSYLRRVFAVARTLKSDISILCDKLVRLSEKCMEFERENKSITEELIQTYGLGAISDLEVKYPDFFQQYLDDKRNSNDTEIQSTISMKEETTSEDTTSPNQNTEH</sequence>
<evidence type="ECO:0000256" key="2">
    <source>
        <dbReference type="ARBA" id="ARBA00007163"/>
    </source>
</evidence>
<dbReference type="Pfam" id="PF07777">
    <property type="entry name" value="MFMR"/>
    <property type="match status" value="1"/>
</dbReference>
<dbReference type="AlphaFoldDB" id="A0A438JTP6"/>
<dbReference type="GO" id="GO:0005634">
    <property type="term" value="C:nucleus"/>
    <property type="evidence" value="ECO:0007669"/>
    <property type="project" value="UniProtKB-SubCell"/>
</dbReference>
<evidence type="ECO:0000256" key="4">
    <source>
        <dbReference type="ARBA" id="ARBA00023125"/>
    </source>
</evidence>
<feature type="region of interest" description="Disordered" evidence="7">
    <location>
        <begin position="256"/>
        <end position="284"/>
    </location>
</feature>
<dbReference type="PANTHER" id="PTHR45967">
    <property type="entry name" value="G-BOX-BINDING FACTOR 3-RELATED"/>
    <property type="match status" value="1"/>
</dbReference>
<dbReference type="GO" id="GO:0003700">
    <property type="term" value="F:DNA-binding transcription factor activity"/>
    <property type="evidence" value="ECO:0007669"/>
    <property type="project" value="InterPro"/>
</dbReference>
<feature type="compositionally biased region" description="Polar residues" evidence="7">
    <location>
        <begin position="273"/>
        <end position="284"/>
    </location>
</feature>
<dbReference type="InterPro" id="IPR044827">
    <property type="entry name" value="GBF-like"/>
</dbReference>
<dbReference type="PROSITE" id="PS00036">
    <property type="entry name" value="BZIP_BASIC"/>
    <property type="match status" value="1"/>
</dbReference>
<reference evidence="9 10" key="1">
    <citation type="journal article" date="2018" name="PLoS Genet.">
        <title>Population sequencing reveals clonal diversity and ancestral inbreeding in the grapevine cultivar Chardonnay.</title>
        <authorList>
            <person name="Roach M.J."/>
            <person name="Johnson D.L."/>
            <person name="Bohlmann J."/>
            <person name="van Vuuren H.J."/>
            <person name="Jones S.J."/>
            <person name="Pretorius I.S."/>
            <person name="Schmidt S.A."/>
            <person name="Borneman A.R."/>
        </authorList>
    </citation>
    <scope>NUCLEOTIDE SEQUENCE [LARGE SCALE GENOMIC DNA]</scope>
    <source>
        <strain evidence="10">cv. Chardonnay</strain>
        <tissue evidence="9">Leaf</tissue>
    </source>
</reference>
<proteinExistence type="inferred from homology"/>
<evidence type="ECO:0000259" key="8">
    <source>
        <dbReference type="PROSITE" id="PS00036"/>
    </source>
</evidence>
<dbReference type="CDD" id="cd14702">
    <property type="entry name" value="bZIP_plant_GBF1"/>
    <property type="match status" value="1"/>
</dbReference>
<protein>
    <submittedName>
        <fullName evidence="9">Light-inducible protein CPRF3</fullName>
    </submittedName>
</protein>
<comment type="similarity">
    <text evidence="2">Belongs to the bZIP family.</text>
</comment>
<keyword evidence="4" id="KW-0238">DNA-binding</keyword>
<dbReference type="InterPro" id="IPR012900">
    <property type="entry name" value="MFMR"/>
</dbReference>
<dbReference type="GO" id="GO:0000976">
    <property type="term" value="F:transcription cis-regulatory region binding"/>
    <property type="evidence" value="ECO:0007669"/>
    <property type="project" value="UniProtKB-ARBA"/>
</dbReference>
<keyword evidence="6" id="KW-0539">Nucleus</keyword>
<comment type="caution">
    <text evidence="9">The sequence shown here is derived from an EMBL/GenBank/DDBJ whole genome shotgun (WGS) entry which is preliminary data.</text>
</comment>
<keyword evidence="3" id="KW-0805">Transcription regulation</keyword>
<dbReference type="InterPro" id="IPR045314">
    <property type="entry name" value="bZIP_plant_GBF1"/>
</dbReference>
<evidence type="ECO:0000313" key="10">
    <source>
        <dbReference type="Proteomes" id="UP000288805"/>
    </source>
</evidence>
<dbReference type="InterPro" id="IPR004827">
    <property type="entry name" value="bZIP"/>
</dbReference>
<comment type="subcellular location">
    <subcellularLocation>
        <location evidence="1">Nucleus</location>
    </subcellularLocation>
</comment>
<dbReference type="Proteomes" id="UP000288805">
    <property type="component" value="Unassembled WGS sequence"/>
</dbReference>
<accession>A0A438JTP6</accession>
<name>A0A438JTP6_VITVI</name>
<organism evidence="9 10">
    <name type="scientific">Vitis vinifera</name>
    <name type="common">Grape</name>
    <dbReference type="NCBI Taxonomy" id="29760"/>
    <lineage>
        <taxon>Eukaryota</taxon>
        <taxon>Viridiplantae</taxon>
        <taxon>Streptophyta</taxon>
        <taxon>Embryophyta</taxon>
        <taxon>Tracheophyta</taxon>
        <taxon>Spermatophyta</taxon>
        <taxon>Magnoliopsida</taxon>
        <taxon>eudicotyledons</taxon>
        <taxon>Gunneridae</taxon>
        <taxon>Pentapetalae</taxon>
        <taxon>rosids</taxon>
        <taxon>Vitales</taxon>
        <taxon>Vitaceae</taxon>
        <taxon>Viteae</taxon>
        <taxon>Vitis</taxon>
    </lineage>
</organism>
<dbReference type="PANTHER" id="PTHR45967:SF38">
    <property type="entry name" value="G-BOX-BINDING FACTOR 2"/>
    <property type="match status" value="1"/>
</dbReference>